<gene>
    <name evidence="2" type="ORF">AAFC00_006140</name>
</gene>
<dbReference type="Gene3D" id="1.10.150.240">
    <property type="entry name" value="Putative phosphatase, domain 2"/>
    <property type="match status" value="1"/>
</dbReference>
<evidence type="ECO:0000313" key="3">
    <source>
        <dbReference type="Proteomes" id="UP001562354"/>
    </source>
</evidence>
<dbReference type="SUPFAM" id="SSF56784">
    <property type="entry name" value="HAD-like"/>
    <property type="match status" value="1"/>
</dbReference>
<reference evidence="2 3" key="1">
    <citation type="submission" date="2024-07" db="EMBL/GenBank/DDBJ databases">
        <title>Draft sequence of the Neodothiora populina.</title>
        <authorList>
            <person name="Drown D.D."/>
            <person name="Schuette U.S."/>
            <person name="Buechlein A.B."/>
            <person name="Rusch D.R."/>
            <person name="Winton L.W."/>
            <person name="Adams G.A."/>
        </authorList>
    </citation>
    <scope>NUCLEOTIDE SEQUENCE [LARGE SCALE GENOMIC DNA]</scope>
    <source>
        <strain evidence="2 3">CPC 39397</strain>
    </source>
</reference>
<dbReference type="NCBIfam" id="TIGR01493">
    <property type="entry name" value="HAD-SF-IA-v2"/>
    <property type="match status" value="1"/>
</dbReference>
<dbReference type="SFLD" id="SFLDS00003">
    <property type="entry name" value="Haloacid_Dehalogenase"/>
    <property type="match status" value="1"/>
</dbReference>
<organism evidence="2 3">
    <name type="scientific">Neodothiora populina</name>
    <dbReference type="NCBI Taxonomy" id="2781224"/>
    <lineage>
        <taxon>Eukaryota</taxon>
        <taxon>Fungi</taxon>
        <taxon>Dikarya</taxon>
        <taxon>Ascomycota</taxon>
        <taxon>Pezizomycotina</taxon>
        <taxon>Dothideomycetes</taxon>
        <taxon>Dothideomycetidae</taxon>
        <taxon>Dothideales</taxon>
        <taxon>Dothioraceae</taxon>
        <taxon>Neodothiora</taxon>
    </lineage>
</organism>
<sequence length="231" mass="25352">MSSVQSTSSTEAAPRRFKAIIFDLLTALLDSWTLWESCIPSGSSCTGHSWRERYLAITFNQGSYSSYASLVHEAARDVGLPASAAEALLNNWYQLESWPEVPDIIQKLRSSGMKLVVLTNCSSSLGHQAVNDLCRIVEERSGEPFAFDVVITAEESDWYKPHHKAYEAGLKALNMDPEEVLFVAGSAGDVAGATNAGMKVAWNNHIGLVRYDSVEPLREGRSLEEALRGII</sequence>
<dbReference type="InterPro" id="IPR023214">
    <property type="entry name" value="HAD_sf"/>
</dbReference>
<dbReference type="RefSeq" id="XP_069197256.1">
    <property type="nucleotide sequence ID" value="XM_069348305.1"/>
</dbReference>
<dbReference type="PANTHER" id="PTHR43316">
    <property type="entry name" value="HYDROLASE, HALOACID DELAHOGENASE-RELATED"/>
    <property type="match status" value="1"/>
</dbReference>
<dbReference type="InterPro" id="IPR036412">
    <property type="entry name" value="HAD-like_sf"/>
</dbReference>
<dbReference type="InterPro" id="IPR023198">
    <property type="entry name" value="PGP-like_dom2"/>
</dbReference>
<dbReference type="InterPro" id="IPR041492">
    <property type="entry name" value="HAD_2"/>
</dbReference>
<dbReference type="GeneID" id="95979839"/>
<name>A0ABR3P4I0_9PEZI</name>
<keyword evidence="1" id="KW-0378">Hydrolase</keyword>
<dbReference type="EMBL" id="JBFMKM010000014">
    <property type="protein sequence ID" value="KAL1297574.1"/>
    <property type="molecule type" value="Genomic_DNA"/>
</dbReference>
<dbReference type="Proteomes" id="UP001562354">
    <property type="component" value="Unassembled WGS sequence"/>
</dbReference>
<evidence type="ECO:0000256" key="1">
    <source>
        <dbReference type="ARBA" id="ARBA00022801"/>
    </source>
</evidence>
<dbReference type="InterPro" id="IPR051540">
    <property type="entry name" value="S-2-haloacid_dehalogenase"/>
</dbReference>
<dbReference type="Pfam" id="PF13419">
    <property type="entry name" value="HAD_2"/>
    <property type="match status" value="1"/>
</dbReference>
<protein>
    <submittedName>
        <fullName evidence="2">Uncharacterized protein</fullName>
    </submittedName>
</protein>
<dbReference type="PRINTS" id="PR00413">
    <property type="entry name" value="HADHALOGNASE"/>
</dbReference>
<keyword evidence="3" id="KW-1185">Reference proteome</keyword>
<dbReference type="SFLD" id="SFLDG01129">
    <property type="entry name" value="C1.5:_HAD__Beta-PGM__Phosphata"/>
    <property type="match status" value="1"/>
</dbReference>
<evidence type="ECO:0000313" key="2">
    <source>
        <dbReference type="EMBL" id="KAL1297574.1"/>
    </source>
</evidence>
<accession>A0ABR3P4I0</accession>
<dbReference type="InterPro" id="IPR006439">
    <property type="entry name" value="HAD-SF_hydro_IA"/>
</dbReference>
<dbReference type="Gene3D" id="3.40.50.1000">
    <property type="entry name" value="HAD superfamily/HAD-like"/>
    <property type="match status" value="1"/>
</dbReference>
<comment type="caution">
    <text evidence="2">The sequence shown here is derived from an EMBL/GenBank/DDBJ whole genome shotgun (WGS) entry which is preliminary data.</text>
</comment>
<dbReference type="PANTHER" id="PTHR43316:SF3">
    <property type="entry name" value="HALOACID DEHALOGENASE, TYPE II (AFU_ORTHOLOGUE AFUA_2G07750)-RELATED"/>
    <property type="match status" value="1"/>
</dbReference>
<proteinExistence type="predicted"/>